<accession>A0ABX1VBL4</accession>
<dbReference type="Proteomes" id="UP000609651">
    <property type="component" value="Unassembled WGS sequence"/>
</dbReference>
<comment type="caution">
    <text evidence="1">The sequence shown here is derived from an EMBL/GenBank/DDBJ whole genome shotgun (WGS) entry which is preliminary data.</text>
</comment>
<organism evidence="1 2">
    <name type="scientific">Alienimonas chondri</name>
    <dbReference type="NCBI Taxonomy" id="2681879"/>
    <lineage>
        <taxon>Bacteria</taxon>
        <taxon>Pseudomonadati</taxon>
        <taxon>Planctomycetota</taxon>
        <taxon>Planctomycetia</taxon>
        <taxon>Planctomycetales</taxon>
        <taxon>Planctomycetaceae</taxon>
        <taxon>Alienimonas</taxon>
    </lineage>
</organism>
<evidence type="ECO:0000313" key="1">
    <source>
        <dbReference type="EMBL" id="NNJ25331.1"/>
    </source>
</evidence>
<dbReference type="RefSeq" id="WP_171185210.1">
    <property type="nucleotide sequence ID" value="NZ_WTPX01000032.1"/>
</dbReference>
<evidence type="ECO:0000313" key="2">
    <source>
        <dbReference type="Proteomes" id="UP000609651"/>
    </source>
</evidence>
<proteinExistence type="predicted"/>
<gene>
    <name evidence="1" type="ORF">LzC2_14010</name>
</gene>
<protein>
    <submittedName>
        <fullName evidence="1">Uncharacterized protein</fullName>
    </submittedName>
</protein>
<keyword evidence="2" id="KW-1185">Reference proteome</keyword>
<reference evidence="1 2" key="1">
    <citation type="journal article" date="2020" name="Syst. Appl. Microbiol.">
        <title>Alienimonas chondri sp. nov., a novel planctomycete isolated from the biofilm of the red alga Chondrus crispus.</title>
        <authorList>
            <person name="Vitorino I."/>
            <person name="Albuquerque L."/>
            <person name="Wiegand S."/>
            <person name="Kallscheuer N."/>
            <person name="da Costa M.S."/>
            <person name="Lobo-da-Cunha A."/>
            <person name="Jogler C."/>
            <person name="Lage O.M."/>
        </authorList>
    </citation>
    <scope>NUCLEOTIDE SEQUENCE [LARGE SCALE GENOMIC DNA]</scope>
    <source>
        <strain evidence="1 2">LzC2</strain>
    </source>
</reference>
<dbReference type="EMBL" id="WTPX01000032">
    <property type="protein sequence ID" value="NNJ25331.1"/>
    <property type="molecule type" value="Genomic_DNA"/>
</dbReference>
<sequence length="363" mass="39555">MNVDADAAPIVPMDGAVHATLDGFLLENLDRICADRPLITDALHQPNDFYGQAPTLRRYASLPETPLPIALEHGLRFDQGAWENDLEAPLAVLGVASETRAATVRRLLPPKSRKRVEAIGFGSLYAAALVRETLGPDPAPADRTGGTLAFPSHSTHHIRAVLPAERLAEGWASLPAALQPVVVCLYWKDVLHGQAAPYRAAGLPVVSVGHMFSPEFLLRLHALCRHFRFATANGIGTHLFAASGAGCRFFFTPKVPERYSAPAERLSDMGSADRTHDVARALFGERPPIGPDADAGRDAERAAFVGGYLGKSSFRTPEEFRDLVRHAERRRRYHAACTATFGWPRRLTRAAKRFAARLGPVRG</sequence>
<name>A0ABX1VBL4_9PLAN</name>